<dbReference type="GO" id="GO:0016020">
    <property type="term" value="C:membrane"/>
    <property type="evidence" value="ECO:0007669"/>
    <property type="project" value="TreeGrafter"/>
</dbReference>
<comment type="caution">
    <text evidence="2">The sequence shown here is derived from an EMBL/GenBank/DDBJ whole genome shotgun (WGS) entry which is preliminary data.</text>
</comment>
<sequence length="266" mass="30901">MSSLGDGPMRFAPKDERSIEEQLNALTPAEKECFDNLKKKWEEKNPAFSDELYLRFARCSPGKEKFNEKAAWKVMKKFDPRYSTIKAADLEKQLASKTLFPVPGLKTSEGHDMFYMRPSRYFHKETSVKDIIDNLAYCMTTMVEKEKACTEGIGFLANMNDWTMKNFDVNYCYQFMMMLQGRVPVRVRLFLIVNPPSWFAKIWAIMKPMLASDFRKKVFVIKEQEMMAHLADGAEEFLPDETANGKVNTDELVQDFITYRKHVEAA</sequence>
<dbReference type="InterPro" id="IPR001251">
    <property type="entry name" value="CRAL-TRIO_dom"/>
</dbReference>
<proteinExistence type="predicted"/>
<name>A0A9N8DGK3_9STRA</name>
<protein>
    <submittedName>
        <fullName evidence="2">Protein tyrosine phosphatase, non-receptor type 9</fullName>
    </submittedName>
</protein>
<gene>
    <name evidence="2" type="ORF">SEMRO_132_G062540.1</name>
</gene>
<dbReference type="SMART" id="SM00516">
    <property type="entry name" value="SEC14"/>
    <property type="match status" value="1"/>
</dbReference>
<dbReference type="AlphaFoldDB" id="A0A9N8DGK3"/>
<dbReference type="PANTHER" id="PTHR10174:SF208">
    <property type="entry name" value="CRAL-TRIO DOMAIN-CONTAINING PROTEIN DDB_G0278031"/>
    <property type="match status" value="1"/>
</dbReference>
<accession>A0A9N8DGK3</accession>
<dbReference type="PANTHER" id="PTHR10174">
    <property type="entry name" value="ALPHA-TOCOPHEROL TRANSFER PROTEIN-RELATED"/>
    <property type="match status" value="1"/>
</dbReference>
<keyword evidence="3" id="KW-1185">Reference proteome</keyword>
<dbReference type="Pfam" id="PF00650">
    <property type="entry name" value="CRAL_TRIO"/>
    <property type="match status" value="1"/>
</dbReference>
<reference evidence="2" key="1">
    <citation type="submission" date="2020-06" db="EMBL/GenBank/DDBJ databases">
        <authorList>
            <consortium name="Plant Systems Biology data submission"/>
        </authorList>
    </citation>
    <scope>NUCLEOTIDE SEQUENCE</scope>
    <source>
        <strain evidence="2">D6</strain>
    </source>
</reference>
<dbReference type="CDD" id="cd00170">
    <property type="entry name" value="SEC14"/>
    <property type="match status" value="1"/>
</dbReference>
<dbReference type="SUPFAM" id="SSF52087">
    <property type="entry name" value="CRAL/TRIO domain"/>
    <property type="match status" value="1"/>
</dbReference>
<dbReference type="OrthoDB" id="1434354at2759"/>
<dbReference type="EMBL" id="CAICTM010000131">
    <property type="protein sequence ID" value="CAB9502269.1"/>
    <property type="molecule type" value="Genomic_DNA"/>
</dbReference>
<dbReference type="GO" id="GO:1902936">
    <property type="term" value="F:phosphatidylinositol bisphosphate binding"/>
    <property type="evidence" value="ECO:0007669"/>
    <property type="project" value="TreeGrafter"/>
</dbReference>
<organism evidence="2 3">
    <name type="scientific">Seminavis robusta</name>
    <dbReference type="NCBI Taxonomy" id="568900"/>
    <lineage>
        <taxon>Eukaryota</taxon>
        <taxon>Sar</taxon>
        <taxon>Stramenopiles</taxon>
        <taxon>Ochrophyta</taxon>
        <taxon>Bacillariophyta</taxon>
        <taxon>Bacillariophyceae</taxon>
        <taxon>Bacillariophycidae</taxon>
        <taxon>Naviculales</taxon>
        <taxon>Naviculaceae</taxon>
        <taxon>Seminavis</taxon>
    </lineage>
</organism>
<dbReference type="PROSITE" id="PS50191">
    <property type="entry name" value="CRAL_TRIO"/>
    <property type="match status" value="1"/>
</dbReference>
<dbReference type="Gene3D" id="3.40.525.10">
    <property type="entry name" value="CRAL-TRIO lipid binding domain"/>
    <property type="match status" value="1"/>
</dbReference>
<feature type="domain" description="CRAL-TRIO" evidence="1">
    <location>
        <begin position="87"/>
        <end position="250"/>
    </location>
</feature>
<dbReference type="InterPro" id="IPR036865">
    <property type="entry name" value="CRAL-TRIO_dom_sf"/>
</dbReference>
<evidence type="ECO:0000259" key="1">
    <source>
        <dbReference type="PROSITE" id="PS50191"/>
    </source>
</evidence>
<dbReference type="Proteomes" id="UP001153069">
    <property type="component" value="Unassembled WGS sequence"/>
</dbReference>
<evidence type="ECO:0000313" key="3">
    <source>
        <dbReference type="Proteomes" id="UP001153069"/>
    </source>
</evidence>
<evidence type="ECO:0000313" key="2">
    <source>
        <dbReference type="EMBL" id="CAB9502269.1"/>
    </source>
</evidence>